<comment type="caution">
    <text evidence="1">The sequence shown here is derived from an EMBL/GenBank/DDBJ whole genome shotgun (WGS) entry which is preliminary data.</text>
</comment>
<evidence type="ECO:0000313" key="2">
    <source>
        <dbReference type="Proteomes" id="UP000222531"/>
    </source>
</evidence>
<dbReference type="InterPro" id="IPR045682">
    <property type="entry name" value="DUF6193"/>
</dbReference>
<sequence length="129" mass="14186">MSDNNSTHEAVEIVAAAWQRVLAMDENLVDPKKTRLTYSYPELRVLYPLVSHGMLQLSRCTDFPWTADVPVIYRRVEGGYVVRRLDRPNGADDAIVGYTDTLEDAVALVAANLPPGCGPAIQGTPDDLD</sequence>
<name>A0A2G1X9Y6_STRCJ</name>
<protein>
    <submittedName>
        <fullName evidence="1">Uncharacterized protein</fullName>
    </submittedName>
</protein>
<accession>A0A2G1X9Y6</accession>
<evidence type="ECO:0000313" key="1">
    <source>
        <dbReference type="EMBL" id="PHQ48054.1"/>
    </source>
</evidence>
<proteinExistence type="predicted"/>
<organism evidence="1 2">
    <name type="scientific">Streptomyces cinnamoneus</name>
    <name type="common">Streptoverticillium cinnamoneum</name>
    <dbReference type="NCBI Taxonomy" id="53446"/>
    <lineage>
        <taxon>Bacteria</taxon>
        <taxon>Bacillati</taxon>
        <taxon>Actinomycetota</taxon>
        <taxon>Actinomycetes</taxon>
        <taxon>Kitasatosporales</taxon>
        <taxon>Streptomycetaceae</taxon>
        <taxon>Streptomyces</taxon>
        <taxon>Streptomyces cinnamoneus group</taxon>
    </lineage>
</organism>
<dbReference type="AlphaFoldDB" id="A0A2G1X9Y6"/>
<reference evidence="1 2" key="1">
    <citation type="journal article" date="2017" name="Biochemistry">
        <title>Identification of the Biosynthetic Pathway for the Antibiotic Bicyclomycin.</title>
        <authorList>
            <person name="Patteson J."/>
            <person name="Cai W."/>
            <person name="Johnson R.A."/>
            <person name="Santa Maria K."/>
            <person name="Li B."/>
        </authorList>
    </citation>
    <scope>NUCLEOTIDE SEQUENCE [LARGE SCALE GENOMIC DNA]</scope>
    <source>
        <strain evidence="1 2">ATCC 21532</strain>
    </source>
</reference>
<gene>
    <name evidence="1" type="ORF">BLA24_31890</name>
</gene>
<dbReference type="OrthoDB" id="3378006at2"/>
<dbReference type="Proteomes" id="UP000222531">
    <property type="component" value="Unassembled WGS sequence"/>
</dbReference>
<dbReference type="RefSeq" id="WP_099202574.1">
    <property type="nucleotide sequence ID" value="NZ_NHZO01000168.1"/>
</dbReference>
<dbReference type="EMBL" id="NHZO01000168">
    <property type="protein sequence ID" value="PHQ48054.1"/>
    <property type="molecule type" value="Genomic_DNA"/>
</dbReference>
<keyword evidence="2" id="KW-1185">Reference proteome</keyword>
<dbReference type="Pfam" id="PF19692">
    <property type="entry name" value="DUF6193"/>
    <property type="match status" value="1"/>
</dbReference>